<protein>
    <submittedName>
        <fullName evidence="7">Uncharacterized protein</fullName>
    </submittedName>
</protein>
<sequence length="218" mass="24785">MNLGVSDTLLAVSPKTFGRPELENTGKILLHESILDRIMKIGNHQEIMLFLLRNPHSQQGIAAGVESFTSDRASVVMPEWMMKSIDISESDKVQILFQKYPRGTSVTFQPFQSEFFQLPNFRVILEHDLRAFPCFTQGSVIPVVFLKQVYKLKVLKVEPEKIVSCYHTDISTEFASALDTFDHKWGEEEDEYVPPSEKARRDASNPAFQGPSHSLKPK</sequence>
<keyword evidence="8" id="KW-1185">Reference proteome</keyword>
<dbReference type="Gene3D" id="2.40.40.50">
    <property type="entry name" value="Ubiquitin fusion degradation protein UFD1, N-terminal domain"/>
    <property type="match status" value="1"/>
</dbReference>
<evidence type="ECO:0000313" key="6">
    <source>
        <dbReference type="EMBL" id="KAK8853595.1"/>
    </source>
</evidence>
<keyword evidence="2" id="KW-0833">Ubl conjugation pathway</keyword>
<dbReference type="Pfam" id="PF24842">
    <property type="entry name" value="UFD1_N2"/>
    <property type="match status" value="1"/>
</dbReference>
<feature type="region of interest" description="Disordered" evidence="3">
    <location>
        <begin position="188"/>
        <end position="218"/>
    </location>
</feature>
<evidence type="ECO:0000256" key="1">
    <source>
        <dbReference type="ARBA" id="ARBA00006043"/>
    </source>
</evidence>
<proteinExistence type="inferred from homology"/>
<dbReference type="Pfam" id="PF03152">
    <property type="entry name" value="UFD1_N1"/>
    <property type="match status" value="1"/>
</dbReference>
<evidence type="ECO:0000313" key="7">
    <source>
        <dbReference type="EMBL" id="KAK8889501.1"/>
    </source>
</evidence>
<dbReference type="EMBL" id="JAPFFF010000005">
    <property type="protein sequence ID" value="KAK8889501.1"/>
    <property type="molecule type" value="Genomic_DNA"/>
</dbReference>
<feature type="domain" description="Ubiquitin fusion degradation protein UFD1 N-terminal subdomain 2" evidence="5">
    <location>
        <begin position="103"/>
        <end position="176"/>
    </location>
</feature>
<dbReference type="InterPro" id="IPR004854">
    <property type="entry name" value="Ufd1-like"/>
</dbReference>
<dbReference type="PANTHER" id="PTHR12555">
    <property type="entry name" value="UBIQUITIN FUSION DEGRADATON PROTEIN 1"/>
    <property type="match status" value="1"/>
</dbReference>
<dbReference type="InterPro" id="IPR055418">
    <property type="entry name" value="UFD1_N2"/>
</dbReference>
<evidence type="ECO:0000259" key="4">
    <source>
        <dbReference type="Pfam" id="PF03152"/>
    </source>
</evidence>
<gene>
    <name evidence="6" type="ORF">M9Y10_017156</name>
    <name evidence="7" type="ORF">M9Y10_034249</name>
</gene>
<dbReference type="Proteomes" id="UP001470230">
    <property type="component" value="Unassembled WGS sequence"/>
</dbReference>
<dbReference type="InterPro" id="IPR042299">
    <property type="entry name" value="Ufd1-like_Nn"/>
</dbReference>
<evidence type="ECO:0000256" key="3">
    <source>
        <dbReference type="SAM" id="MobiDB-lite"/>
    </source>
</evidence>
<dbReference type="Gene3D" id="3.10.330.10">
    <property type="match status" value="1"/>
</dbReference>
<comment type="caution">
    <text evidence="7">The sequence shown here is derived from an EMBL/GenBank/DDBJ whole genome shotgun (WGS) entry which is preliminary data.</text>
</comment>
<evidence type="ECO:0000313" key="8">
    <source>
        <dbReference type="Proteomes" id="UP001470230"/>
    </source>
</evidence>
<dbReference type="PANTHER" id="PTHR12555:SF13">
    <property type="entry name" value="UBIQUITIN RECOGNITION FACTOR IN ER-ASSOCIATED DEGRADATION PROTEIN 1"/>
    <property type="match status" value="1"/>
</dbReference>
<evidence type="ECO:0000256" key="2">
    <source>
        <dbReference type="ARBA" id="ARBA00022786"/>
    </source>
</evidence>
<feature type="domain" description="Ubiquitin fusion degradation protein UFD1 N-terminal subdomain 1" evidence="4">
    <location>
        <begin position="8"/>
        <end position="96"/>
    </location>
</feature>
<organism evidence="7 8">
    <name type="scientific">Tritrichomonas musculus</name>
    <dbReference type="NCBI Taxonomy" id="1915356"/>
    <lineage>
        <taxon>Eukaryota</taxon>
        <taxon>Metamonada</taxon>
        <taxon>Parabasalia</taxon>
        <taxon>Tritrichomonadida</taxon>
        <taxon>Tritrichomonadidae</taxon>
        <taxon>Tritrichomonas</taxon>
    </lineage>
</organism>
<dbReference type="EMBL" id="JAPFFF010000022">
    <property type="protein sequence ID" value="KAK8853595.1"/>
    <property type="molecule type" value="Genomic_DNA"/>
</dbReference>
<name>A0ABR2KF45_9EUKA</name>
<evidence type="ECO:0000259" key="5">
    <source>
        <dbReference type="Pfam" id="PF24842"/>
    </source>
</evidence>
<accession>A0ABR2KF45</accession>
<comment type="similarity">
    <text evidence="1">Belongs to the UFD1 family.</text>
</comment>
<dbReference type="InterPro" id="IPR055417">
    <property type="entry name" value="UFD1_N1"/>
</dbReference>
<reference evidence="7 8" key="1">
    <citation type="submission" date="2024-04" db="EMBL/GenBank/DDBJ databases">
        <title>Tritrichomonas musculus Genome.</title>
        <authorList>
            <person name="Alves-Ferreira E."/>
            <person name="Grigg M."/>
            <person name="Lorenzi H."/>
            <person name="Galac M."/>
        </authorList>
    </citation>
    <scope>NUCLEOTIDE SEQUENCE [LARGE SCALE GENOMIC DNA]</scope>
    <source>
        <strain evidence="7 8">EAF2021</strain>
    </source>
</reference>